<accession>A0A438EDQ6</accession>
<sequence>MRDYLNKMKTIMDSFALINDILPIRDQILAITAGLGHDYESITVQITSDLNAYKLTDVIGLLFAHEKQLEQYNIHASSVIPTANAAYQNPQKKFSHPTQGNSSQNLGSFHGHSGTKFHGSKGAKGQGYGGRNSAKPQCQLCGKMGHIFLKCYHCFDPFFIGFSDYHSHSHTGATTSGSSSNASYCCST</sequence>
<dbReference type="EMBL" id="QGNW01001311">
    <property type="protein sequence ID" value="RVW45789.1"/>
    <property type="molecule type" value="Genomic_DNA"/>
</dbReference>
<name>A0A438EDQ6_VITVI</name>
<proteinExistence type="predicted"/>
<gene>
    <name evidence="1" type="ORF">CK203_086237</name>
</gene>
<reference evidence="1 2" key="1">
    <citation type="journal article" date="2018" name="PLoS Genet.">
        <title>Population sequencing reveals clonal diversity and ancestral inbreeding in the grapevine cultivar Chardonnay.</title>
        <authorList>
            <person name="Roach M.J."/>
            <person name="Johnson D.L."/>
            <person name="Bohlmann J."/>
            <person name="van Vuuren H.J."/>
            <person name="Jones S.J."/>
            <person name="Pretorius I.S."/>
            <person name="Schmidt S.A."/>
            <person name="Borneman A.R."/>
        </authorList>
    </citation>
    <scope>NUCLEOTIDE SEQUENCE [LARGE SCALE GENOMIC DNA]</scope>
    <source>
        <strain evidence="2">cv. Chardonnay</strain>
        <tissue evidence="1">Leaf</tissue>
    </source>
</reference>
<evidence type="ECO:0000313" key="2">
    <source>
        <dbReference type="Proteomes" id="UP000288805"/>
    </source>
</evidence>
<organism evidence="1 2">
    <name type="scientific">Vitis vinifera</name>
    <name type="common">Grape</name>
    <dbReference type="NCBI Taxonomy" id="29760"/>
    <lineage>
        <taxon>Eukaryota</taxon>
        <taxon>Viridiplantae</taxon>
        <taxon>Streptophyta</taxon>
        <taxon>Embryophyta</taxon>
        <taxon>Tracheophyta</taxon>
        <taxon>Spermatophyta</taxon>
        <taxon>Magnoliopsida</taxon>
        <taxon>eudicotyledons</taxon>
        <taxon>Gunneridae</taxon>
        <taxon>Pentapetalae</taxon>
        <taxon>rosids</taxon>
        <taxon>Vitales</taxon>
        <taxon>Vitaceae</taxon>
        <taxon>Viteae</taxon>
        <taxon>Vitis</taxon>
    </lineage>
</organism>
<evidence type="ECO:0000313" key="1">
    <source>
        <dbReference type="EMBL" id="RVW45789.1"/>
    </source>
</evidence>
<dbReference type="AlphaFoldDB" id="A0A438EDQ6"/>
<evidence type="ECO:0008006" key="3">
    <source>
        <dbReference type="Google" id="ProtNLM"/>
    </source>
</evidence>
<protein>
    <recommendedName>
        <fullName evidence="3">CCHC-type domain-containing protein</fullName>
    </recommendedName>
</protein>
<dbReference type="PANTHER" id="PTHR47481">
    <property type="match status" value="1"/>
</dbReference>
<dbReference type="PANTHER" id="PTHR47481:SF22">
    <property type="entry name" value="RETROTRANSPOSON GAG DOMAIN-CONTAINING PROTEIN"/>
    <property type="match status" value="1"/>
</dbReference>
<comment type="caution">
    <text evidence="1">The sequence shown here is derived from an EMBL/GenBank/DDBJ whole genome shotgun (WGS) entry which is preliminary data.</text>
</comment>
<dbReference type="Proteomes" id="UP000288805">
    <property type="component" value="Unassembled WGS sequence"/>
</dbReference>